<dbReference type="AlphaFoldDB" id="M1DA53"/>
<protein>
    <submittedName>
        <fullName evidence="1">Uncharacterized protein</fullName>
    </submittedName>
</protein>
<dbReference type="HOGENOM" id="CLU_2311147_0_0_1"/>
<reference evidence="2" key="1">
    <citation type="journal article" date="2011" name="Nature">
        <title>Genome sequence and analysis of the tuber crop potato.</title>
        <authorList>
            <consortium name="The Potato Genome Sequencing Consortium"/>
        </authorList>
    </citation>
    <scope>NUCLEOTIDE SEQUENCE [LARGE SCALE GENOMIC DNA]</scope>
    <source>
        <strain evidence="2">cv. DM1-3 516 R44</strain>
    </source>
</reference>
<proteinExistence type="predicted"/>
<evidence type="ECO:0000313" key="2">
    <source>
        <dbReference type="Proteomes" id="UP000011115"/>
    </source>
</evidence>
<sequence>MTNDGLWISQRFVGHLRGSAVGKNSWSSHRWLSPMVHRSSHDPFCTSVVQVLVLIFLNQTRAPTDGPSLELRGVGRFRGFTLRLDFLETLNHDFHLWLVN</sequence>
<dbReference type="EnsemblPlants" id="PGSC0003DMT400085726">
    <property type="protein sequence ID" value="PGSC0003DMT400085726"/>
    <property type="gene ID" value="PGSC0003DMG400035297"/>
</dbReference>
<accession>M1DA53</accession>
<keyword evidence="2" id="KW-1185">Reference proteome</keyword>
<dbReference type="Proteomes" id="UP000011115">
    <property type="component" value="Unassembled WGS sequence"/>
</dbReference>
<name>M1DA53_SOLTU</name>
<reference evidence="1" key="2">
    <citation type="submission" date="2015-06" db="UniProtKB">
        <authorList>
            <consortium name="EnsemblPlants"/>
        </authorList>
    </citation>
    <scope>IDENTIFICATION</scope>
    <source>
        <strain evidence="1">DM1-3 516 R44</strain>
    </source>
</reference>
<organism evidence="1 2">
    <name type="scientific">Solanum tuberosum</name>
    <name type="common">Potato</name>
    <dbReference type="NCBI Taxonomy" id="4113"/>
    <lineage>
        <taxon>Eukaryota</taxon>
        <taxon>Viridiplantae</taxon>
        <taxon>Streptophyta</taxon>
        <taxon>Embryophyta</taxon>
        <taxon>Tracheophyta</taxon>
        <taxon>Spermatophyta</taxon>
        <taxon>Magnoliopsida</taxon>
        <taxon>eudicotyledons</taxon>
        <taxon>Gunneridae</taxon>
        <taxon>Pentapetalae</taxon>
        <taxon>asterids</taxon>
        <taxon>lamiids</taxon>
        <taxon>Solanales</taxon>
        <taxon>Solanaceae</taxon>
        <taxon>Solanoideae</taxon>
        <taxon>Solaneae</taxon>
        <taxon>Solanum</taxon>
    </lineage>
</organism>
<dbReference type="Gramene" id="PGSC0003DMT400085726">
    <property type="protein sequence ID" value="PGSC0003DMT400085726"/>
    <property type="gene ID" value="PGSC0003DMG400035297"/>
</dbReference>
<dbReference type="PaxDb" id="4113-PGSC0003DMT400085726"/>
<dbReference type="InParanoid" id="M1DA53"/>
<evidence type="ECO:0000313" key="1">
    <source>
        <dbReference type="EnsemblPlants" id="PGSC0003DMT400085726"/>
    </source>
</evidence>